<organism evidence="7 8">
    <name type="scientific">Levilinea saccharolytica</name>
    <dbReference type="NCBI Taxonomy" id="229921"/>
    <lineage>
        <taxon>Bacteria</taxon>
        <taxon>Bacillati</taxon>
        <taxon>Chloroflexota</taxon>
        <taxon>Anaerolineae</taxon>
        <taxon>Anaerolineales</taxon>
        <taxon>Anaerolineaceae</taxon>
        <taxon>Levilinea</taxon>
    </lineage>
</organism>
<dbReference type="GO" id="GO:0016279">
    <property type="term" value="F:protein-lysine N-methyltransferase activity"/>
    <property type="evidence" value="ECO:0007669"/>
    <property type="project" value="RHEA"/>
</dbReference>
<keyword evidence="4 6" id="KW-0808">Transferase</keyword>
<dbReference type="PATRIC" id="fig|229921.5.peg.2998"/>
<dbReference type="GO" id="GO:0032259">
    <property type="term" value="P:methylation"/>
    <property type="evidence" value="ECO:0007669"/>
    <property type="project" value="UniProtKB-KW"/>
</dbReference>
<feature type="binding site" evidence="6">
    <location>
        <position position="149"/>
    </location>
    <ligand>
        <name>S-adenosyl-L-methionine</name>
        <dbReference type="ChEBI" id="CHEBI:59789"/>
    </ligand>
</feature>
<feature type="binding site" evidence="6">
    <location>
        <position position="170"/>
    </location>
    <ligand>
        <name>S-adenosyl-L-methionine</name>
        <dbReference type="ChEBI" id="CHEBI:59789"/>
    </ligand>
</feature>
<dbReference type="PANTHER" id="PTHR43648">
    <property type="entry name" value="ELECTRON TRANSFER FLAVOPROTEIN BETA SUBUNIT LYSINE METHYLTRANSFERASE"/>
    <property type="match status" value="1"/>
</dbReference>
<comment type="catalytic activity">
    <reaction evidence="6">
        <text>L-lysyl-[protein] + 3 S-adenosyl-L-methionine = N(6),N(6),N(6)-trimethyl-L-lysyl-[protein] + 3 S-adenosyl-L-homocysteine + 3 H(+)</text>
        <dbReference type="Rhea" id="RHEA:54192"/>
        <dbReference type="Rhea" id="RHEA-COMP:9752"/>
        <dbReference type="Rhea" id="RHEA-COMP:13826"/>
        <dbReference type="ChEBI" id="CHEBI:15378"/>
        <dbReference type="ChEBI" id="CHEBI:29969"/>
        <dbReference type="ChEBI" id="CHEBI:57856"/>
        <dbReference type="ChEBI" id="CHEBI:59789"/>
        <dbReference type="ChEBI" id="CHEBI:61961"/>
    </reaction>
</comment>
<dbReference type="GO" id="GO:0005737">
    <property type="term" value="C:cytoplasm"/>
    <property type="evidence" value="ECO:0007669"/>
    <property type="project" value="UniProtKB-SubCell"/>
</dbReference>
<keyword evidence="5 6" id="KW-0949">S-adenosyl-L-methionine</keyword>
<feature type="binding site" evidence="6">
    <location>
        <position position="192"/>
    </location>
    <ligand>
        <name>S-adenosyl-L-methionine</name>
        <dbReference type="ChEBI" id="CHEBI:59789"/>
    </ligand>
</feature>
<dbReference type="Proteomes" id="UP000050501">
    <property type="component" value="Unassembled WGS sequence"/>
</dbReference>
<evidence type="ECO:0000256" key="1">
    <source>
        <dbReference type="ARBA" id="ARBA00009741"/>
    </source>
</evidence>
<dbReference type="Pfam" id="PF06325">
    <property type="entry name" value="PrmA"/>
    <property type="match status" value="1"/>
</dbReference>
<name>A0A0P6YZN6_9CHLR</name>
<comment type="subcellular location">
    <subcellularLocation>
        <location evidence="6">Cytoplasm</location>
    </subcellularLocation>
</comment>
<dbReference type="NCBIfam" id="TIGR00406">
    <property type="entry name" value="prmA"/>
    <property type="match status" value="1"/>
</dbReference>
<dbReference type="Gene3D" id="3.40.50.150">
    <property type="entry name" value="Vaccinia Virus protein VP39"/>
    <property type="match status" value="1"/>
</dbReference>
<comment type="function">
    <text evidence="6">Methylates ribosomal protein L11.</text>
</comment>
<evidence type="ECO:0000256" key="3">
    <source>
        <dbReference type="ARBA" id="ARBA00022603"/>
    </source>
</evidence>
<dbReference type="AlphaFoldDB" id="A0A0P6YZN6"/>
<comment type="similarity">
    <text evidence="1 6">Belongs to the methyltransferase superfamily. PrmA family.</text>
</comment>
<gene>
    <name evidence="6" type="primary">prmA</name>
    <name evidence="7" type="ORF">ADN01_03100</name>
</gene>
<evidence type="ECO:0000313" key="8">
    <source>
        <dbReference type="Proteomes" id="UP000050501"/>
    </source>
</evidence>
<dbReference type="InterPro" id="IPR004498">
    <property type="entry name" value="Ribosomal_PrmA_MeTrfase"/>
</dbReference>
<protein>
    <recommendedName>
        <fullName evidence="6">Ribosomal protein L11 methyltransferase</fullName>
        <shortName evidence="6">L11 Mtase</shortName>
        <ecNumber evidence="6">2.1.1.-</ecNumber>
    </recommendedName>
</protein>
<dbReference type="PANTHER" id="PTHR43648:SF1">
    <property type="entry name" value="ELECTRON TRANSFER FLAVOPROTEIN BETA SUBUNIT LYSINE METHYLTRANSFERASE"/>
    <property type="match status" value="1"/>
</dbReference>
<reference evidence="7 8" key="1">
    <citation type="submission" date="2015-07" db="EMBL/GenBank/DDBJ databases">
        <title>Genome sequence of Levilinea saccharolytica DSM 16555.</title>
        <authorList>
            <person name="Hemp J."/>
            <person name="Ward L.M."/>
            <person name="Pace L.A."/>
            <person name="Fischer W.W."/>
        </authorList>
    </citation>
    <scope>NUCLEOTIDE SEQUENCE [LARGE SCALE GENOMIC DNA]</scope>
    <source>
        <strain evidence="7 8">KIBI-1</strain>
    </source>
</reference>
<keyword evidence="2 6" id="KW-0963">Cytoplasm</keyword>
<evidence type="ECO:0000256" key="5">
    <source>
        <dbReference type="ARBA" id="ARBA00022691"/>
    </source>
</evidence>
<dbReference type="InterPro" id="IPR050078">
    <property type="entry name" value="Ribosomal_L11_MeTrfase_PrmA"/>
</dbReference>
<accession>A0A0P6YZN6</accession>
<dbReference type="EC" id="2.1.1.-" evidence="6"/>
<feature type="binding site" evidence="6">
    <location>
        <position position="240"/>
    </location>
    <ligand>
        <name>S-adenosyl-L-methionine</name>
        <dbReference type="ChEBI" id="CHEBI:59789"/>
    </ligand>
</feature>
<dbReference type="STRING" id="229921.ADN01_03100"/>
<evidence type="ECO:0000256" key="6">
    <source>
        <dbReference type="HAMAP-Rule" id="MF_00735"/>
    </source>
</evidence>
<comment type="caution">
    <text evidence="7">The sequence shown here is derived from an EMBL/GenBank/DDBJ whole genome shotgun (WGS) entry which is preliminary data.</text>
</comment>
<keyword evidence="3 6" id="KW-0489">Methyltransferase</keyword>
<dbReference type="RefSeq" id="WP_062416956.1">
    <property type="nucleotide sequence ID" value="NZ_DF967974.1"/>
</dbReference>
<dbReference type="SUPFAM" id="SSF53335">
    <property type="entry name" value="S-adenosyl-L-methionine-dependent methyltransferases"/>
    <property type="match status" value="1"/>
</dbReference>
<dbReference type="EMBL" id="LGCM01000014">
    <property type="protein sequence ID" value="KPL89877.1"/>
    <property type="molecule type" value="Genomic_DNA"/>
</dbReference>
<dbReference type="HAMAP" id="MF_00735">
    <property type="entry name" value="Methyltr_PrmA"/>
    <property type="match status" value="1"/>
</dbReference>
<evidence type="ECO:0000256" key="2">
    <source>
        <dbReference type="ARBA" id="ARBA00022490"/>
    </source>
</evidence>
<sequence>MDKAHWLEVSLTVDGELAEAVADVMARYVKNGVVVESGVIYANAEDEGTAFGPVRVYGFLLVTPDLEEQRQKLVEALWHLGQIQPLPEPTFRVIDDEDWMASWKQHYRPIPIGERLLVLPAWVESSDPRRVAVKIDPSMAFGTGTHPTTQLCMAMIEKYLTPGQQVMDVGCGSGILSIAAIKLGAGHTLAVDIDDESTRATLENAERNGVKTGLEIGKGSVAEIRAGQFSLRAAPLVLANILAPIILRLFDDGLGDLVEPGGILVLSGILDEQAAAVQARAEAEGYTHLETTQMGDWVAIVLRR</sequence>
<proteinExistence type="inferred from homology"/>
<dbReference type="CDD" id="cd02440">
    <property type="entry name" value="AdoMet_MTases"/>
    <property type="match status" value="1"/>
</dbReference>
<keyword evidence="8" id="KW-1185">Reference proteome</keyword>
<evidence type="ECO:0000256" key="4">
    <source>
        <dbReference type="ARBA" id="ARBA00022679"/>
    </source>
</evidence>
<dbReference type="PIRSF" id="PIRSF000401">
    <property type="entry name" value="RPL11_MTase"/>
    <property type="match status" value="1"/>
</dbReference>
<evidence type="ECO:0000313" key="7">
    <source>
        <dbReference type="EMBL" id="KPL89877.1"/>
    </source>
</evidence>
<dbReference type="InterPro" id="IPR029063">
    <property type="entry name" value="SAM-dependent_MTases_sf"/>
</dbReference>